<evidence type="ECO:0000256" key="1">
    <source>
        <dbReference type="SAM" id="MobiDB-lite"/>
    </source>
</evidence>
<evidence type="ECO:0000313" key="3">
    <source>
        <dbReference type="EMBL" id="KAF0331162.1"/>
    </source>
</evidence>
<dbReference type="PROSITE" id="PS50181">
    <property type="entry name" value="FBOX"/>
    <property type="match status" value="1"/>
</dbReference>
<name>A0A8H3ZWT8_9PEZI</name>
<dbReference type="PANTHER" id="PTHR33112:SF11">
    <property type="entry name" value="HETEROKARYON INCOMPATIBILITY DOMAIN-CONTAINING PROTEIN"/>
    <property type="match status" value="1"/>
</dbReference>
<dbReference type="SMART" id="SM00256">
    <property type="entry name" value="FBOX"/>
    <property type="match status" value="1"/>
</dbReference>
<feature type="domain" description="F-box" evidence="2">
    <location>
        <begin position="681"/>
        <end position="727"/>
    </location>
</feature>
<evidence type="ECO:0000259" key="2">
    <source>
        <dbReference type="PROSITE" id="PS50181"/>
    </source>
</evidence>
<gene>
    <name evidence="3" type="ORF">GQ607_001470</name>
</gene>
<proteinExistence type="predicted"/>
<feature type="compositionally biased region" description="Acidic residues" evidence="1">
    <location>
        <begin position="1262"/>
        <end position="1280"/>
    </location>
</feature>
<dbReference type="Proteomes" id="UP000434172">
    <property type="component" value="Unassembled WGS sequence"/>
</dbReference>
<dbReference type="EMBL" id="WOWK01000004">
    <property type="protein sequence ID" value="KAF0331162.1"/>
    <property type="molecule type" value="Genomic_DNA"/>
</dbReference>
<dbReference type="InterPro" id="IPR001810">
    <property type="entry name" value="F-box_dom"/>
</dbReference>
<evidence type="ECO:0000313" key="4">
    <source>
        <dbReference type="Proteomes" id="UP000434172"/>
    </source>
</evidence>
<keyword evidence="4" id="KW-1185">Reference proteome</keyword>
<organism evidence="3 4">
    <name type="scientific">Colletotrichum asianum</name>
    <dbReference type="NCBI Taxonomy" id="702518"/>
    <lineage>
        <taxon>Eukaryota</taxon>
        <taxon>Fungi</taxon>
        <taxon>Dikarya</taxon>
        <taxon>Ascomycota</taxon>
        <taxon>Pezizomycotina</taxon>
        <taxon>Sordariomycetes</taxon>
        <taxon>Hypocreomycetidae</taxon>
        <taxon>Glomerellales</taxon>
        <taxon>Glomerellaceae</taxon>
        <taxon>Colletotrichum</taxon>
        <taxon>Colletotrichum gloeosporioides species complex</taxon>
    </lineage>
</organism>
<reference evidence="3 4" key="1">
    <citation type="submission" date="2019-12" db="EMBL/GenBank/DDBJ databases">
        <title>A genome sequence resource for the geographically widespread anthracnose pathogen Colletotrichum asianum.</title>
        <authorList>
            <person name="Meng Y."/>
        </authorList>
    </citation>
    <scope>NUCLEOTIDE SEQUENCE [LARGE SCALE GENOMIC DNA]</scope>
    <source>
        <strain evidence="3 4">ICMP 18580</strain>
    </source>
</reference>
<dbReference type="PANTHER" id="PTHR33112">
    <property type="entry name" value="DOMAIN PROTEIN, PUTATIVE-RELATED"/>
    <property type="match status" value="1"/>
</dbReference>
<protein>
    <submittedName>
        <fullName evidence="3">F-box domain-containing protein</fullName>
    </submittedName>
</protein>
<dbReference type="InterPro" id="IPR036047">
    <property type="entry name" value="F-box-like_dom_sf"/>
</dbReference>
<dbReference type="InterPro" id="IPR010730">
    <property type="entry name" value="HET"/>
</dbReference>
<accession>A0A8H3ZWT8</accession>
<dbReference type="SUPFAM" id="SSF81383">
    <property type="entry name" value="F-box domain"/>
    <property type="match status" value="1"/>
</dbReference>
<sequence>MESNTTVCAVCQSSISSMDFGNDNMGKEAPHYPSLESLRRSMEAGCHICTTFYALHSSKLRKPSDDADIEWDCEFDTTSLLFHGDWPYGGFLAERIGVCPNFKGPNFKGRNSSWEDEAVFFLAKKNHHLPQFYRDVISTTRRLGVRYLWIDSLCIIQRGDDKADWLVEATLMDQVYSNSYCNIAAIDTPDANHSLFTTRNTKAFTPQITQGTYDGSVGEYKVSAFQGFMQHLNDSAINSRGWVFQERTLSPRVLYFGQWQIAWECCSRQSTEGFESFDNHEAYSNVVTFHLMEPDTAGYRLSWWNFVDKYSTCALTFPQDRLLAISAIAKRIRSLTGDEYVAGLWRSTLEQDLMWRTVREREAPETFTSSAKREEDAARSSYIAPSWSWAGPGKGTSRVVRHRYIDLDSTEAVCKVHDFHLEYVTNDTTGLLKSGYLRIWGQLRSVELLREGPFSEDKLMKVYRWKIYIGGELIETMSPIEVHLDSPTTTAFDSQDSPTTRYYLPMFKSTSPWTLWMLLLEVHDSQKGVYRRIGTMKVSKYSWKDVDEMDPRFLAAQQDEESFPSEEYRDSKHLIRIVKTKLGMQRHDGRHPALHRNAGAPPSLDLHQFDDILSKAKTCSRKMTKNDPVNLLSEQFSRLKADDQASEILYRRANLQHLVDNLSPWELVALRTMVNARTPQMSSMSDLPSELVSMIAEYLTTKDALACAAVSKGWRNVWTEPSVAKHLVNTHFPELSSLLSLPPSHPHACDSPWETFVTAAGKTIPRIDGRFVSTVAVSEMLYDILQTKTFEMDEKTVAYVEGAIERGSRPSEHTERHFAYSSGRLAWHVDPYAIFIDDLRNTTRSLVALPDLVEKGERDFVIWSMTENIIIFVDRATDRTMIVYHMDKKEFRRVTLPNRVTRITAHAEAAVLEFSINNPIYAVPHVFRWGTGLAKLQLPPFTRDAEGYEDLDLDRPEGFVFHPTESNVIYYFAHGEEDPFLEGFVDSELELAITVYKFVDLKYTKSFRHSFHLPVCVSSPDSAFVYVRYGEPITSHGLYGLVQAIPNEMATPDLPVFRYNFDTLTETFSETFEEYELGMRRPVWGSPDGSPETSGGRRWNGQTYYLQKWRPHEDGPRIYQFTEWTGKVWGYSAVCVADESSTLVLGPLHEKVFYDGLGIEEIAVDDEFVVGMSPMGYMVWNFGVRGADREPWQLNDDSSLMLTRYTDADRQCPIKGCKGPGSTKACYICAILAREMDQISGVYAAMQSAFHTAWPPAGGNSDYDDEDDEDDDDDFDDDLIMDTPTTTATLHLLTTPFVVPPRCQTRRQWTSFHADGDGDGGDVEAIYLDDTLASYSSCSPSNRIWRLAVCLEGWHAHGMTAFSSFTKAYCCAPGEDVWPDGSRPNSINHPICVGTLYAQDHVTYTAVRVGGEEPFTAGLMIQPPFRWEGMWTTGFPVAPSRRVINVKTTHVAIRVKEGTLFSGR</sequence>
<comment type="caution">
    <text evidence="3">The sequence shown here is derived from an EMBL/GenBank/DDBJ whole genome shotgun (WGS) entry which is preliminary data.</text>
</comment>
<dbReference type="Pfam" id="PF06985">
    <property type="entry name" value="HET"/>
    <property type="match status" value="1"/>
</dbReference>
<dbReference type="Pfam" id="PF00646">
    <property type="entry name" value="F-box"/>
    <property type="match status" value="1"/>
</dbReference>
<dbReference type="OrthoDB" id="1918685at2759"/>
<feature type="region of interest" description="Disordered" evidence="1">
    <location>
        <begin position="1256"/>
        <end position="1280"/>
    </location>
</feature>
<dbReference type="Gene3D" id="1.20.1280.50">
    <property type="match status" value="1"/>
</dbReference>